<dbReference type="OrthoDB" id="656255at2759"/>
<reference evidence="5" key="1">
    <citation type="submission" date="2020-10" db="EMBL/GenBank/DDBJ databases">
        <authorList>
            <person name="Han B."/>
            <person name="Lu T."/>
            <person name="Zhao Q."/>
            <person name="Huang X."/>
            <person name="Zhao Y."/>
        </authorList>
    </citation>
    <scope>NUCLEOTIDE SEQUENCE</scope>
</reference>
<dbReference type="SUPFAM" id="SSF57850">
    <property type="entry name" value="RING/U-box"/>
    <property type="match status" value="1"/>
</dbReference>
<evidence type="ECO:0000256" key="3">
    <source>
        <dbReference type="SAM" id="Phobius"/>
    </source>
</evidence>
<dbReference type="InterPro" id="IPR013083">
    <property type="entry name" value="Znf_RING/FYVE/PHD"/>
</dbReference>
<keyword evidence="1" id="KW-0479">Metal-binding</keyword>
<evidence type="ECO:0000259" key="4">
    <source>
        <dbReference type="PROSITE" id="PS50089"/>
    </source>
</evidence>
<dbReference type="PANTHER" id="PTHR45676">
    <property type="entry name" value="RING-H2 FINGER PROTEIN ATL51-RELATED"/>
    <property type="match status" value="1"/>
</dbReference>
<feature type="transmembrane region" description="Helical" evidence="3">
    <location>
        <begin position="143"/>
        <end position="164"/>
    </location>
</feature>
<dbReference type="GO" id="GO:0016567">
    <property type="term" value="P:protein ubiquitination"/>
    <property type="evidence" value="ECO:0007669"/>
    <property type="project" value="UniProtKB-UniPathway"/>
</dbReference>
<keyword evidence="1" id="KW-0862">Zinc</keyword>
<name>A0A811QHY2_9POAL</name>
<dbReference type="Proteomes" id="UP000604825">
    <property type="component" value="Unassembled WGS sequence"/>
</dbReference>
<keyword evidence="3" id="KW-0472">Membrane</keyword>
<organism evidence="5 6">
    <name type="scientific">Miscanthus lutarioriparius</name>
    <dbReference type="NCBI Taxonomy" id="422564"/>
    <lineage>
        <taxon>Eukaryota</taxon>
        <taxon>Viridiplantae</taxon>
        <taxon>Streptophyta</taxon>
        <taxon>Embryophyta</taxon>
        <taxon>Tracheophyta</taxon>
        <taxon>Spermatophyta</taxon>
        <taxon>Magnoliopsida</taxon>
        <taxon>Liliopsida</taxon>
        <taxon>Poales</taxon>
        <taxon>Poaceae</taxon>
        <taxon>PACMAD clade</taxon>
        <taxon>Panicoideae</taxon>
        <taxon>Andropogonodae</taxon>
        <taxon>Andropogoneae</taxon>
        <taxon>Saccharinae</taxon>
        <taxon>Miscanthus</taxon>
    </lineage>
</organism>
<dbReference type="GO" id="GO:0008270">
    <property type="term" value="F:zinc ion binding"/>
    <property type="evidence" value="ECO:0007669"/>
    <property type="project" value="UniProtKB-KW"/>
</dbReference>
<feature type="region of interest" description="Disordered" evidence="2">
    <location>
        <begin position="188"/>
        <end position="236"/>
    </location>
</feature>
<evidence type="ECO:0000256" key="2">
    <source>
        <dbReference type="SAM" id="MobiDB-lite"/>
    </source>
</evidence>
<dbReference type="PROSITE" id="PS50089">
    <property type="entry name" value="ZF_RING_2"/>
    <property type="match status" value="1"/>
</dbReference>
<keyword evidence="6" id="KW-1185">Reference proteome</keyword>
<keyword evidence="3" id="KW-0812">Transmembrane</keyword>
<evidence type="ECO:0000313" key="5">
    <source>
        <dbReference type="EMBL" id="CAD6255478.1"/>
    </source>
</evidence>
<accession>A0A811QHY2</accession>
<evidence type="ECO:0000313" key="6">
    <source>
        <dbReference type="Proteomes" id="UP000604825"/>
    </source>
</evidence>
<keyword evidence="1" id="KW-0863">Zinc-finger</keyword>
<proteinExistence type="predicted"/>
<dbReference type="InterPro" id="IPR001841">
    <property type="entry name" value="Znf_RING"/>
</dbReference>
<protein>
    <recommendedName>
        <fullName evidence="4">RING-type domain-containing protein</fullName>
    </recommendedName>
</protein>
<sequence>MAELELAITCEHGHAGDAPARGEANKAAALWRKDGVAAMVSHRNFSDESSTLCPGKKDSCLEFQKCCKIIVNLTWQSQSAWPFPLPDQLMARMPLLAAAAAGGRRRLVDLCATAPTAFNWQEPLGQNGIPPWSSLPSETKNQVLFGASFLAFLLVCLGVCCLFCRKDKDDEQDTSWFVLGLWSNSDDGEAVSAPPPPLQEQQPLPASGDGSAPQSNSGQDDRPPRRRWRQQPPAVAEVPAADVEVALGEVQLTQAGVEWMLENMELLAPAADVDMAPAADVEIAPAPEPAPTLKCTFSTAEGWTEGTCSVCLSELVDGEKVRVLTACMHYFHATCIETSLRGNATCPLCRARQTQTWA</sequence>
<evidence type="ECO:0000256" key="1">
    <source>
        <dbReference type="PROSITE-ProRule" id="PRU00175"/>
    </source>
</evidence>
<keyword evidence="3" id="KW-1133">Transmembrane helix</keyword>
<dbReference type="Gene3D" id="3.30.40.10">
    <property type="entry name" value="Zinc/RING finger domain, C3HC4 (zinc finger)"/>
    <property type="match status" value="1"/>
</dbReference>
<dbReference type="Pfam" id="PF13639">
    <property type="entry name" value="zf-RING_2"/>
    <property type="match status" value="1"/>
</dbReference>
<dbReference type="AlphaFoldDB" id="A0A811QHY2"/>
<comment type="caution">
    <text evidence="5">The sequence shown here is derived from an EMBL/GenBank/DDBJ whole genome shotgun (WGS) entry which is preliminary data.</text>
</comment>
<dbReference type="EMBL" id="CAJGYO010000010">
    <property type="protein sequence ID" value="CAD6255478.1"/>
    <property type="molecule type" value="Genomic_DNA"/>
</dbReference>
<gene>
    <name evidence="5" type="ORF">NCGR_LOCUS39022</name>
</gene>
<dbReference type="UniPathway" id="UPA00143"/>
<dbReference type="SMART" id="SM00184">
    <property type="entry name" value="RING"/>
    <property type="match status" value="1"/>
</dbReference>
<dbReference type="PANTHER" id="PTHR45676:SF178">
    <property type="entry name" value="RING-TYPE E3 UBIQUITIN TRANSFERASE"/>
    <property type="match status" value="1"/>
</dbReference>
<feature type="domain" description="RING-type" evidence="4">
    <location>
        <begin position="308"/>
        <end position="350"/>
    </location>
</feature>